<sequence length="50" mass="5305">RRAGKPLLAHAPESAAASAYRDAATTLDVRTGESERVAKRFRSAVIPDAP</sequence>
<gene>
    <name evidence="2" type="ORF">ZOD2009_17703</name>
</gene>
<feature type="non-terminal residue" evidence="2">
    <location>
        <position position="1"/>
    </location>
</feature>
<dbReference type="Proteomes" id="UP000003751">
    <property type="component" value="Unassembled WGS sequence"/>
</dbReference>
<comment type="caution">
    <text evidence="2">The sequence shown here is derived from an EMBL/GenBank/DDBJ whole genome shotgun (WGS) entry which is preliminary data.</text>
</comment>
<evidence type="ECO:0000256" key="1">
    <source>
        <dbReference type="SAM" id="MobiDB-lite"/>
    </source>
</evidence>
<dbReference type="eggNOG" id="arCOG00589">
    <property type="taxonomic scope" value="Archaea"/>
</dbReference>
<reference evidence="2 3" key="1">
    <citation type="journal article" date="2014" name="ISME J.">
        <title>Trehalose/2-sulfotrehalose biosynthesis and glycine-betaine uptake are widely spread mechanisms for osmoadaptation in the Halobacteriales.</title>
        <authorList>
            <person name="Youssef N.H."/>
            <person name="Savage-Ashlock K.N."/>
            <person name="McCully A.L."/>
            <person name="Luedtke B."/>
            <person name="Shaw E.I."/>
            <person name="Hoff W.D."/>
            <person name="Elshahed M.S."/>
        </authorList>
    </citation>
    <scope>NUCLEOTIDE SEQUENCE [LARGE SCALE GENOMIC DNA]</scope>
    <source>
        <strain evidence="2 3">DX253</strain>
    </source>
</reference>
<evidence type="ECO:0000313" key="2">
    <source>
        <dbReference type="EMBL" id="EFW91005.1"/>
    </source>
</evidence>
<name>E7QXK2_HALPU</name>
<dbReference type="EMBL" id="AEMG01000019">
    <property type="protein sequence ID" value="EFW91005.1"/>
    <property type="molecule type" value="Genomic_DNA"/>
</dbReference>
<organism evidence="2 3">
    <name type="scientific">Haladaptatus paucihalophilus DX253</name>
    <dbReference type="NCBI Taxonomy" id="797209"/>
    <lineage>
        <taxon>Archaea</taxon>
        <taxon>Methanobacteriati</taxon>
        <taxon>Methanobacteriota</taxon>
        <taxon>Stenosarchaea group</taxon>
        <taxon>Halobacteria</taxon>
        <taxon>Halobacteriales</taxon>
        <taxon>Haladaptataceae</taxon>
        <taxon>Haladaptatus</taxon>
    </lineage>
</organism>
<feature type="region of interest" description="Disordered" evidence="1">
    <location>
        <begin position="1"/>
        <end position="21"/>
    </location>
</feature>
<proteinExistence type="predicted"/>
<dbReference type="AlphaFoldDB" id="E7QXK2"/>
<accession>E7QXK2</accession>
<protein>
    <submittedName>
        <fullName evidence="2">Uncharacterized protein</fullName>
    </submittedName>
</protein>
<evidence type="ECO:0000313" key="3">
    <source>
        <dbReference type="Proteomes" id="UP000003751"/>
    </source>
</evidence>
<feature type="compositionally biased region" description="Low complexity" evidence="1">
    <location>
        <begin position="9"/>
        <end position="21"/>
    </location>
</feature>